<evidence type="ECO:0000256" key="3">
    <source>
        <dbReference type="ARBA" id="ARBA00022691"/>
    </source>
</evidence>
<reference evidence="6 7" key="1">
    <citation type="submission" date="2019-09" db="EMBL/GenBank/DDBJ databases">
        <authorList>
            <person name="Ou C."/>
        </authorList>
    </citation>
    <scope>NUCLEOTIDE SEQUENCE [LARGE SCALE GENOMIC DNA]</scope>
    <source>
        <strain evidence="6">S2</strain>
        <tissue evidence="6">Leaf</tissue>
    </source>
</reference>
<keyword evidence="2 6" id="KW-0808">Transferase</keyword>
<feature type="transmembrane region" description="Helical" evidence="4">
    <location>
        <begin position="69"/>
        <end position="87"/>
    </location>
</feature>
<evidence type="ECO:0000259" key="5">
    <source>
        <dbReference type="Pfam" id="PF00891"/>
    </source>
</evidence>
<accession>A0A5N5G5H3</accession>
<organism evidence="6 7">
    <name type="scientific">Pyrus ussuriensis x Pyrus communis</name>
    <dbReference type="NCBI Taxonomy" id="2448454"/>
    <lineage>
        <taxon>Eukaryota</taxon>
        <taxon>Viridiplantae</taxon>
        <taxon>Streptophyta</taxon>
        <taxon>Embryophyta</taxon>
        <taxon>Tracheophyta</taxon>
        <taxon>Spermatophyta</taxon>
        <taxon>Magnoliopsida</taxon>
        <taxon>eudicotyledons</taxon>
        <taxon>Gunneridae</taxon>
        <taxon>Pentapetalae</taxon>
        <taxon>rosids</taxon>
        <taxon>fabids</taxon>
        <taxon>Rosales</taxon>
        <taxon>Rosaceae</taxon>
        <taxon>Amygdaloideae</taxon>
        <taxon>Maleae</taxon>
        <taxon>Pyrus</taxon>
    </lineage>
</organism>
<sequence>MSPFKQIYMDFEGQHTLVDMGGGDGTILNMIISKHPTIKDINSDFPSVVKSTMRIARDMFVRIPKGDAIFMKVTFLGIIQLLIYIASSKANIYFG</sequence>
<reference evidence="6 7" key="3">
    <citation type="submission" date="2019-11" db="EMBL/GenBank/DDBJ databases">
        <title>A de novo genome assembly of a pear dwarfing rootstock.</title>
        <authorList>
            <person name="Wang F."/>
            <person name="Wang J."/>
            <person name="Li S."/>
            <person name="Zhang Y."/>
            <person name="Fang M."/>
            <person name="Ma L."/>
            <person name="Zhao Y."/>
            <person name="Jiang S."/>
        </authorList>
    </citation>
    <scope>NUCLEOTIDE SEQUENCE [LARGE SCALE GENOMIC DNA]</scope>
    <source>
        <strain evidence="6">S2</strain>
        <tissue evidence="6">Leaf</tissue>
    </source>
</reference>
<dbReference type="Gene3D" id="3.40.50.150">
    <property type="entry name" value="Vaccinia Virus protein VP39"/>
    <property type="match status" value="1"/>
</dbReference>
<dbReference type="AlphaFoldDB" id="A0A5N5G5H3"/>
<dbReference type="InterPro" id="IPR001077">
    <property type="entry name" value="COMT_C"/>
</dbReference>
<name>A0A5N5G5H3_9ROSA</name>
<evidence type="ECO:0000256" key="4">
    <source>
        <dbReference type="SAM" id="Phobius"/>
    </source>
</evidence>
<dbReference type="PANTHER" id="PTHR11746">
    <property type="entry name" value="O-METHYLTRANSFERASE"/>
    <property type="match status" value="1"/>
</dbReference>
<dbReference type="GO" id="GO:0008171">
    <property type="term" value="F:O-methyltransferase activity"/>
    <property type="evidence" value="ECO:0007669"/>
    <property type="project" value="InterPro"/>
</dbReference>
<evidence type="ECO:0000313" key="7">
    <source>
        <dbReference type="Proteomes" id="UP000327157"/>
    </source>
</evidence>
<evidence type="ECO:0000256" key="2">
    <source>
        <dbReference type="ARBA" id="ARBA00022679"/>
    </source>
</evidence>
<keyword evidence="1 6" id="KW-0489">Methyltransferase</keyword>
<dbReference type="InterPro" id="IPR029063">
    <property type="entry name" value="SAM-dependent_MTases_sf"/>
</dbReference>
<evidence type="ECO:0000256" key="1">
    <source>
        <dbReference type="ARBA" id="ARBA00022603"/>
    </source>
</evidence>
<protein>
    <submittedName>
        <fullName evidence="6">Caffeic acid 3-O-methyltransferase-like</fullName>
    </submittedName>
</protein>
<feature type="domain" description="O-methyltransferase C-terminal" evidence="5">
    <location>
        <begin position="9"/>
        <end position="72"/>
    </location>
</feature>
<keyword evidence="4" id="KW-0472">Membrane</keyword>
<reference evidence="7" key="2">
    <citation type="submission" date="2019-10" db="EMBL/GenBank/DDBJ databases">
        <title>A de novo genome assembly of a pear dwarfing rootstock.</title>
        <authorList>
            <person name="Wang F."/>
            <person name="Wang J."/>
            <person name="Li S."/>
            <person name="Zhang Y."/>
            <person name="Fang M."/>
            <person name="Ma L."/>
            <person name="Zhao Y."/>
            <person name="Jiang S."/>
        </authorList>
    </citation>
    <scope>NUCLEOTIDE SEQUENCE [LARGE SCALE GENOMIC DNA]</scope>
</reference>
<keyword evidence="4" id="KW-1133">Transmembrane helix</keyword>
<keyword evidence="4" id="KW-0812">Transmembrane</keyword>
<dbReference type="GO" id="GO:0032259">
    <property type="term" value="P:methylation"/>
    <property type="evidence" value="ECO:0007669"/>
    <property type="project" value="UniProtKB-KW"/>
</dbReference>
<dbReference type="EMBL" id="SMOL01000553">
    <property type="protein sequence ID" value="KAB2608980.1"/>
    <property type="molecule type" value="Genomic_DNA"/>
</dbReference>
<dbReference type="Proteomes" id="UP000327157">
    <property type="component" value="Chromosome 14"/>
</dbReference>
<dbReference type="SUPFAM" id="SSF53335">
    <property type="entry name" value="S-adenosyl-L-methionine-dependent methyltransferases"/>
    <property type="match status" value="1"/>
</dbReference>
<comment type="caution">
    <text evidence="6">The sequence shown here is derived from an EMBL/GenBank/DDBJ whole genome shotgun (WGS) entry which is preliminary data.</text>
</comment>
<dbReference type="PROSITE" id="PS51683">
    <property type="entry name" value="SAM_OMT_II"/>
    <property type="match status" value="1"/>
</dbReference>
<evidence type="ECO:0000313" key="6">
    <source>
        <dbReference type="EMBL" id="KAB2608980.1"/>
    </source>
</evidence>
<dbReference type="Pfam" id="PF00891">
    <property type="entry name" value="Methyltransf_2"/>
    <property type="match status" value="1"/>
</dbReference>
<keyword evidence="7" id="KW-1185">Reference proteome</keyword>
<gene>
    <name evidence="6" type="ORF">D8674_012148</name>
</gene>
<keyword evidence="3" id="KW-0949">S-adenosyl-L-methionine</keyword>
<dbReference type="OrthoDB" id="1606438at2759"/>
<dbReference type="InterPro" id="IPR016461">
    <property type="entry name" value="COMT-like"/>
</dbReference>
<proteinExistence type="predicted"/>